<dbReference type="Proteomes" id="UP000593571">
    <property type="component" value="Unassembled WGS sequence"/>
</dbReference>
<evidence type="ECO:0000313" key="2">
    <source>
        <dbReference type="Proteomes" id="UP000593571"/>
    </source>
</evidence>
<accession>A0A7J8CMJ9</accession>
<organism evidence="1 2">
    <name type="scientific">Rousettus aegyptiacus</name>
    <name type="common">Egyptian fruit bat</name>
    <name type="synonym">Pteropus aegyptiacus</name>
    <dbReference type="NCBI Taxonomy" id="9407"/>
    <lineage>
        <taxon>Eukaryota</taxon>
        <taxon>Metazoa</taxon>
        <taxon>Chordata</taxon>
        <taxon>Craniata</taxon>
        <taxon>Vertebrata</taxon>
        <taxon>Euteleostomi</taxon>
        <taxon>Mammalia</taxon>
        <taxon>Eutheria</taxon>
        <taxon>Laurasiatheria</taxon>
        <taxon>Chiroptera</taxon>
        <taxon>Yinpterochiroptera</taxon>
        <taxon>Pteropodoidea</taxon>
        <taxon>Pteropodidae</taxon>
        <taxon>Rousettinae</taxon>
        <taxon>Rousettus</taxon>
    </lineage>
</organism>
<gene>
    <name evidence="1" type="ORF">HJG63_019086</name>
</gene>
<keyword evidence="2" id="KW-1185">Reference proteome</keyword>
<dbReference type="AlphaFoldDB" id="A0A7J8CMJ9"/>
<proteinExistence type="predicted"/>
<reference evidence="1 2" key="1">
    <citation type="journal article" date="2020" name="Nature">
        <title>Six reference-quality genomes reveal evolution of bat adaptations.</title>
        <authorList>
            <person name="Jebb D."/>
            <person name="Huang Z."/>
            <person name="Pippel M."/>
            <person name="Hughes G.M."/>
            <person name="Lavrichenko K."/>
            <person name="Devanna P."/>
            <person name="Winkler S."/>
            <person name="Jermiin L.S."/>
            <person name="Skirmuntt E.C."/>
            <person name="Katzourakis A."/>
            <person name="Burkitt-Gray L."/>
            <person name="Ray D.A."/>
            <person name="Sullivan K.A.M."/>
            <person name="Roscito J.G."/>
            <person name="Kirilenko B.M."/>
            <person name="Davalos L.M."/>
            <person name="Corthals A.P."/>
            <person name="Power M.L."/>
            <person name="Jones G."/>
            <person name="Ransome R.D."/>
            <person name="Dechmann D.K.N."/>
            <person name="Locatelli A.G."/>
            <person name="Puechmaille S.J."/>
            <person name="Fedrigo O."/>
            <person name="Jarvis E.D."/>
            <person name="Hiller M."/>
            <person name="Vernes S.C."/>
            <person name="Myers E.W."/>
            <person name="Teeling E.C."/>
        </authorList>
    </citation>
    <scope>NUCLEOTIDE SEQUENCE [LARGE SCALE GENOMIC DNA]</scope>
    <source>
        <strain evidence="1">MRouAeg1</strain>
        <tissue evidence="1">Muscle</tissue>
    </source>
</reference>
<dbReference type="EMBL" id="JACASE010000014">
    <property type="protein sequence ID" value="KAF6411982.1"/>
    <property type="molecule type" value="Genomic_DNA"/>
</dbReference>
<evidence type="ECO:0000313" key="1">
    <source>
        <dbReference type="EMBL" id="KAF6411982.1"/>
    </source>
</evidence>
<comment type="caution">
    <text evidence="1">The sequence shown here is derived from an EMBL/GenBank/DDBJ whole genome shotgun (WGS) entry which is preliminary data.</text>
</comment>
<name>A0A7J8CMJ9_ROUAE</name>
<protein>
    <submittedName>
        <fullName evidence="1">Testis expressed 101</fullName>
    </submittedName>
</protein>
<sequence length="97" mass="11227">MGFRFDLSFQSINNPPLPNLCGFGELFECAFSSLSQWYNSMLSRKTSDHWRRLRLNFGSQRLYICNWLQADVWDLNSRTHVGEGNVSIPVSHSTPKD</sequence>